<comment type="function">
    <text evidence="9">Converts cobyric acid to cobinamide by the addition of aminopropanol on the F carboxylic group.</text>
</comment>
<dbReference type="GO" id="GO:0015420">
    <property type="term" value="F:ABC-type vitamin B12 transporter activity"/>
    <property type="evidence" value="ECO:0007669"/>
    <property type="project" value="UniProtKB-UniRule"/>
</dbReference>
<comment type="pathway">
    <text evidence="2 9">Cofactor biosynthesis; adenosylcobalamin biosynthesis.</text>
</comment>
<comment type="similarity">
    <text evidence="3 9">Belongs to the CobD/CbiB family.</text>
</comment>
<dbReference type="PANTHER" id="PTHR34308:SF1">
    <property type="entry name" value="COBALAMIN BIOSYNTHESIS PROTEIN CBIB"/>
    <property type="match status" value="1"/>
</dbReference>
<evidence type="ECO:0000256" key="2">
    <source>
        <dbReference type="ARBA" id="ARBA00004953"/>
    </source>
</evidence>
<dbReference type="Pfam" id="PF03186">
    <property type="entry name" value="CobD_Cbib"/>
    <property type="match status" value="1"/>
</dbReference>
<evidence type="ECO:0000256" key="1">
    <source>
        <dbReference type="ARBA" id="ARBA00004651"/>
    </source>
</evidence>
<sequence length="307" mass="34468">MMDHTYLIPLLIGFALDGLLGDPRWLPHPIRLFGWLIAWFEKHLNHGNYRKFKGATTAAFLVGMSWLLLFLLFRKLESFPRIYLIAASVGVFYGLANRSLIYESWLVIRALNNDGLEAARRQLSYIVGRDTSSLNGQQIRTAVLETMAENLSDGVIAPLFYYALGGVPLLFAFKMASTLDSMIGYKNERYQHFGWLAARLDDLLNLVPARLTALLMVLVTLSWSGIRHVFQYGHQHASPNAGYPEAALAGILKCRFGGPNVYHGKLVDKPYIGHHEKEITTRDFCLAVYVNVASAVVMVGGIVVCYW</sequence>
<keyword evidence="7 9" id="KW-1133">Transmembrane helix</keyword>
<dbReference type="EMBL" id="LGIA01000195">
    <property type="protein sequence ID" value="KOH43233.1"/>
    <property type="molecule type" value="Genomic_DNA"/>
</dbReference>
<feature type="transmembrane region" description="Helical" evidence="9">
    <location>
        <begin position="286"/>
        <end position="306"/>
    </location>
</feature>
<evidence type="ECO:0000256" key="6">
    <source>
        <dbReference type="ARBA" id="ARBA00022692"/>
    </source>
</evidence>
<feature type="transmembrane region" description="Helical" evidence="9">
    <location>
        <begin position="159"/>
        <end position="183"/>
    </location>
</feature>
<evidence type="ECO:0000256" key="3">
    <source>
        <dbReference type="ARBA" id="ARBA00006263"/>
    </source>
</evidence>
<keyword evidence="5 9" id="KW-0169">Cobalamin biosynthesis</keyword>
<keyword evidence="4 9" id="KW-1003">Cell membrane</keyword>
<feature type="transmembrane region" description="Helical" evidence="9">
    <location>
        <begin position="54"/>
        <end position="73"/>
    </location>
</feature>
<reference evidence="11" key="1">
    <citation type="submission" date="2015-07" db="EMBL/GenBank/DDBJ databases">
        <title>Genome sequencing of Sunxiuqinia dokdonensis strain SK.</title>
        <authorList>
            <person name="Ahn S."/>
            <person name="Kim B.-C."/>
        </authorList>
    </citation>
    <scope>NUCLEOTIDE SEQUENCE [LARGE SCALE GENOMIC DNA]</scope>
    <source>
        <strain evidence="11">SK</strain>
    </source>
</reference>
<dbReference type="GO" id="GO:0048472">
    <property type="term" value="F:threonine-phosphate decarboxylase activity"/>
    <property type="evidence" value="ECO:0007669"/>
    <property type="project" value="InterPro"/>
</dbReference>
<dbReference type="Proteomes" id="UP000036958">
    <property type="component" value="Unassembled WGS sequence"/>
</dbReference>
<dbReference type="NCBIfam" id="TIGR00380">
    <property type="entry name" value="cobal_cbiB"/>
    <property type="match status" value="1"/>
</dbReference>
<feature type="transmembrane region" description="Helical" evidence="9">
    <location>
        <begin position="82"/>
        <end position="101"/>
    </location>
</feature>
<name>A0A0L8V4G0_9BACT</name>
<dbReference type="GO" id="GO:0005886">
    <property type="term" value="C:plasma membrane"/>
    <property type="evidence" value="ECO:0007669"/>
    <property type="project" value="UniProtKB-SubCell"/>
</dbReference>
<evidence type="ECO:0000313" key="10">
    <source>
        <dbReference type="EMBL" id="KOH43233.1"/>
    </source>
</evidence>
<accession>A0A0L8V4G0</accession>
<organism evidence="10 11">
    <name type="scientific">Sunxiuqinia dokdonensis</name>
    <dbReference type="NCBI Taxonomy" id="1409788"/>
    <lineage>
        <taxon>Bacteria</taxon>
        <taxon>Pseudomonadati</taxon>
        <taxon>Bacteroidota</taxon>
        <taxon>Bacteroidia</taxon>
        <taxon>Marinilabiliales</taxon>
        <taxon>Prolixibacteraceae</taxon>
        <taxon>Sunxiuqinia</taxon>
    </lineage>
</organism>
<dbReference type="HAMAP" id="MF_00024">
    <property type="entry name" value="CobD_CbiB"/>
    <property type="match status" value="1"/>
</dbReference>
<comment type="caution">
    <text evidence="10">The sequence shown here is derived from an EMBL/GenBank/DDBJ whole genome shotgun (WGS) entry which is preliminary data.</text>
</comment>
<evidence type="ECO:0000256" key="7">
    <source>
        <dbReference type="ARBA" id="ARBA00022989"/>
    </source>
</evidence>
<dbReference type="PANTHER" id="PTHR34308">
    <property type="entry name" value="COBALAMIN BIOSYNTHESIS PROTEIN CBIB"/>
    <property type="match status" value="1"/>
</dbReference>
<dbReference type="PATRIC" id="fig|1409788.3.peg.4050"/>
<comment type="caution">
    <text evidence="9">Lacks conserved residue(s) required for the propagation of feature annotation.</text>
</comment>
<keyword evidence="8 9" id="KW-0472">Membrane</keyword>
<evidence type="ECO:0000256" key="9">
    <source>
        <dbReference type="HAMAP-Rule" id="MF_00024"/>
    </source>
</evidence>
<evidence type="ECO:0000313" key="11">
    <source>
        <dbReference type="Proteomes" id="UP000036958"/>
    </source>
</evidence>
<keyword evidence="6 9" id="KW-0812">Transmembrane</keyword>
<dbReference type="UniPathway" id="UPA00148"/>
<dbReference type="GO" id="GO:0009236">
    <property type="term" value="P:cobalamin biosynthetic process"/>
    <property type="evidence" value="ECO:0007669"/>
    <property type="project" value="UniProtKB-UniRule"/>
</dbReference>
<proteinExistence type="inferred from homology"/>
<protein>
    <recommendedName>
        <fullName evidence="9">Cobalamin biosynthesis protein CobD</fullName>
    </recommendedName>
</protein>
<dbReference type="InterPro" id="IPR004485">
    <property type="entry name" value="Cobalamin_biosynth_CobD/CbiB"/>
</dbReference>
<evidence type="ECO:0000256" key="8">
    <source>
        <dbReference type="ARBA" id="ARBA00023136"/>
    </source>
</evidence>
<dbReference type="STRING" id="1409788.NC99_39640"/>
<evidence type="ECO:0000256" key="5">
    <source>
        <dbReference type="ARBA" id="ARBA00022573"/>
    </source>
</evidence>
<comment type="subcellular location">
    <subcellularLocation>
        <location evidence="1 9">Cell membrane</location>
        <topology evidence="1 9">Multi-pass membrane protein</topology>
    </subcellularLocation>
</comment>
<gene>
    <name evidence="9" type="primary">cobD</name>
    <name evidence="10" type="ORF">NC99_39640</name>
</gene>
<keyword evidence="11" id="KW-1185">Reference proteome</keyword>
<dbReference type="AlphaFoldDB" id="A0A0L8V4G0"/>
<evidence type="ECO:0000256" key="4">
    <source>
        <dbReference type="ARBA" id="ARBA00022475"/>
    </source>
</evidence>